<evidence type="ECO:0000256" key="3">
    <source>
        <dbReference type="SAM" id="SignalP"/>
    </source>
</evidence>
<evidence type="ECO:0000256" key="1">
    <source>
        <dbReference type="SAM" id="MobiDB-lite"/>
    </source>
</evidence>
<evidence type="ECO:0000313" key="4">
    <source>
        <dbReference type="EMBL" id="KOB72897.1"/>
    </source>
</evidence>
<protein>
    <submittedName>
        <fullName evidence="4">Uncharacterized protein</fullName>
    </submittedName>
</protein>
<evidence type="ECO:0000313" key="5">
    <source>
        <dbReference type="Proteomes" id="UP000037510"/>
    </source>
</evidence>
<dbReference type="AlphaFoldDB" id="A0A0L7LBM9"/>
<proteinExistence type="predicted"/>
<dbReference type="Proteomes" id="UP000037510">
    <property type="component" value="Unassembled WGS sequence"/>
</dbReference>
<feature type="chain" id="PRO_5005573321" evidence="3">
    <location>
        <begin position="18"/>
        <end position="225"/>
    </location>
</feature>
<keyword evidence="2" id="KW-0472">Membrane</keyword>
<sequence>MLFRCILLCTFFSKCVAIPPDYYSDSQEEYNENKNYQPERRRDDNIEEPLDFSNETVKSTYVNSGTEDYNDDFIEDYVASQTSHKKQYSEQTTAEYSTKTTIKAENSSMPRTSRLDSLSNIYKTGWVRQKLHDFSNGTKGLIARLVTKYTFLEHDDSRCDTDTPIYVIGRPGSLCVQRGTRFDALCNDFGDPTRGYRLVAILAPIALFSLILYDLFSGVVRQTIN</sequence>
<feature type="transmembrane region" description="Helical" evidence="2">
    <location>
        <begin position="195"/>
        <end position="216"/>
    </location>
</feature>
<reference evidence="4 5" key="1">
    <citation type="journal article" date="2015" name="Genome Biol. Evol.">
        <title>The genome of winter moth (Operophtera brumata) provides a genomic perspective on sexual dimorphism and phenology.</title>
        <authorList>
            <person name="Derks M.F."/>
            <person name="Smit S."/>
            <person name="Salis L."/>
            <person name="Schijlen E."/>
            <person name="Bossers A."/>
            <person name="Mateman C."/>
            <person name="Pijl A.S."/>
            <person name="de Ridder D."/>
            <person name="Groenen M.A."/>
            <person name="Visser M.E."/>
            <person name="Megens H.J."/>
        </authorList>
    </citation>
    <scope>NUCLEOTIDE SEQUENCE [LARGE SCALE GENOMIC DNA]</scope>
    <source>
        <strain evidence="4">WM2013NL</strain>
        <tissue evidence="4">Head and thorax</tissue>
    </source>
</reference>
<dbReference type="EMBL" id="JTDY01001780">
    <property type="protein sequence ID" value="KOB72897.1"/>
    <property type="molecule type" value="Genomic_DNA"/>
</dbReference>
<gene>
    <name evidence="4" type="ORF">OBRU01_11623</name>
</gene>
<keyword evidence="5" id="KW-1185">Reference proteome</keyword>
<feature type="region of interest" description="Disordered" evidence="1">
    <location>
        <begin position="24"/>
        <end position="50"/>
    </location>
</feature>
<keyword evidence="2" id="KW-1133">Transmembrane helix</keyword>
<keyword evidence="2" id="KW-0812">Transmembrane</keyword>
<feature type="signal peptide" evidence="3">
    <location>
        <begin position="1"/>
        <end position="17"/>
    </location>
</feature>
<name>A0A0L7LBM9_OPEBR</name>
<organism evidence="4 5">
    <name type="scientific">Operophtera brumata</name>
    <name type="common">Winter moth</name>
    <name type="synonym">Phalaena brumata</name>
    <dbReference type="NCBI Taxonomy" id="104452"/>
    <lineage>
        <taxon>Eukaryota</taxon>
        <taxon>Metazoa</taxon>
        <taxon>Ecdysozoa</taxon>
        <taxon>Arthropoda</taxon>
        <taxon>Hexapoda</taxon>
        <taxon>Insecta</taxon>
        <taxon>Pterygota</taxon>
        <taxon>Neoptera</taxon>
        <taxon>Endopterygota</taxon>
        <taxon>Lepidoptera</taxon>
        <taxon>Glossata</taxon>
        <taxon>Ditrysia</taxon>
        <taxon>Geometroidea</taxon>
        <taxon>Geometridae</taxon>
        <taxon>Larentiinae</taxon>
        <taxon>Operophtera</taxon>
    </lineage>
</organism>
<accession>A0A0L7LBM9</accession>
<keyword evidence="3" id="KW-0732">Signal</keyword>
<evidence type="ECO:0000256" key="2">
    <source>
        <dbReference type="SAM" id="Phobius"/>
    </source>
</evidence>
<comment type="caution">
    <text evidence="4">The sequence shown here is derived from an EMBL/GenBank/DDBJ whole genome shotgun (WGS) entry which is preliminary data.</text>
</comment>